<keyword evidence="4" id="KW-1185">Reference proteome</keyword>
<dbReference type="InterPro" id="IPR011040">
    <property type="entry name" value="Sialidase"/>
</dbReference>
<sequence>MPRPGRASALFIALLLLLQLCAALPSTRAQDIIESFIARTTPEAPRQSEGDIIVLKDGTLLAAWSDFYGGSEDNAAARISAAKSTDGGRTWGPRYTLQENSGQTNVMSVSFVRSSTSGDLLLFYLRKNSLTDLKVFMRRSTDNGATFGEPVLITPEEGYHVMNNARVIQLTSGRLLAPIATTSKVWTKNDNFRTLVYFSDDDGRTWKRSATLLSAPKRGAMEPGLIELKDGSVMQIIRTQTGKIWHSYSRDGGETWSEATPWSIESPESPASLVRLPGTGDWLLVWNPNVEWKDPEKTVLGANHGGRRTPLVGAISKDEGKTWSTPRAIETDPTITYAYTSITPQGDRVLLSYYYFPIGTKDLSLRFKSIPLSWFADAKR</sequence>
<keyword evidence="1" id="KW-0732">Signal</keyword>
<dbReference type="InterPro" id="IPR036278">
    <property type="entry name" value="Sialidase_sf"/>
</dbReference>
<proteinExistence type="predicted"/>
<feature type="chain" id="PRO_5016909449" evidence="1">
    <location>
        <begin position="23"/>
        <end position="380"/>
    </location>
</feature>
<dbReference type="SUPFAM" id="SSF50939">
    <property type="entry name" value="Sialidases"/>
    <property type="match status" value="1"/>
</dbReference>
<dbReference type="Proteomes" id="UP000253426">
    <property type="component" value="Unassembled WGS sequence"/>
</dbReference>
<dbReference type="AlphaFoldDB" id="A0A366H6N7"/>
<feature type="domain" description="Sialidase" evidence="2">
    <location>
        <begin position="58"/>
        <end position="347"/>
    </location>
</feature>
<name>A0A366H6N7_9BACT</name>
<dbReference type="PANTHER" id="PTHR43752:SF2">
    <property type="entry name" value="BNR_ASP-BOX REPEAT FAMILY PROTEIN"/>
    <property type="match status" value="1"/>
</dbReference>
<evidence type="ECO:0000313" key="3">
    <source>
        <dbReference type="EMBL" id="RBP36607.1"/>
    </source>
</evidence>
<accession>A0A366H6N7</accession>
<dbReference type="CDD" id="cd15482">
    <property type="entry name" value="Sialidase_non-viral"/>
    <property type="match status" value="1"/>
</dbReference>
<comment type="caution">
    <text evidence="3">The sequence shown here is derived from an EMBL/GenBank/DDBJ whole genome shotgun (WGS) entry which is preliminary data.</text>
</comment>
<evidence type="ECO:0000313" key="4">
    <source>
        <dbReference type="Proteomes" id="UP000253426"/>
    </source>
</evidence>
<evidence type="ECO:0000259" key="2">
    <source>
        <dbReference type="Pfam" id="PF13088"/>
    </source>
</evidence>
<dbReference type="EMBL" id="QNRR01000016">
    <property type="protein sequence ID" value="RBP36607.1"/>
    <property type="molecule type" value="Genomic_DNA"/>
</dbReference>
<gene>
    <name evidence="3" type="ORF">DES53_11646</name>
</gene>
<dbReference type="Pfam" id="PF13088">
    <property type="entry name" value="BNR_2"/>
    <property type="match status" value="1"/>
</dbReference>
<dbReference type="Gene3D" id="2.120.10.10">
    <property type="match status" value="1"/>
</dbReference>
<feature type="signal peptide" evidence="1">
    <location>
        <begin position="1"/>
        <end position="22"/>
    </location>
</feature>
<evidence type="ECO:0000256" key="1">
    <source>
        <dbReference type="SAM" id="SignalP"/>
    </source>
</evidence>
<reference evidence="3 4" key="1">
    <citation type="submission" date="2018-06" db="EMBL/GenBank/DDBJ databases">
        <title>Genomic Encyclopedia of Type Strains, Phase IV (KMG-IV): sequencing the most valuable type-strain genomes for metagenomic binning, comparative biology and taxonomic classification.</title>
        <authorList>
            <person name="Goeker M."/>
        </authorList>
    </citation>
    <scope>NUCLEOTIDE SEQUENCE [LARGE SCALE GENOMIC DNA]</scope>
    <source>
        <strain evidence="3 4">DSM 25532</strain>
    </source>
</reference>
<dbReference type="PANTHER" id="PTHR43752">
    <property type="entry name" value="BNR/ASP-BOX REPEAT FAMILY PROTEIN"/>
    <property type="match status" value="1"/>
</dbReference>
<organism evidence="3 4">
    <name type="scientific">Roseimicrobium gellanilyticum</name>
    <dbReference type="NCBI Taxonomy" id="748857"/>
    <lineage>
        <taxon>Bacteria</taxon>
        <taxon>Pseudomonadati</taxon>
        <taxon>Verrucomicrobiota</taxon>
        <taxon>Verrucomicrobiia</taxon>
        <taxon>Verrucomicrobiales</taxon>
        <taxon>Verrucomicrobiaceae</taxon>
        <taxon>Roseimicrobium</taxon>
    </lineage>
</organism>
<protein>
    <submittedName>
        <fullName evidence="3">BNR repeat protein</fullName>
    </submittedName>
</protein>